<dbReference type="Proteomes" id="UP000669179">
    <property type="component" value="Unassembled WGS sequence"/>
</dbReference>
<reference evidence="13" key="1">
    <citation type="submission" date="2021-03" db="EMBL/GenBank/DDBJ databases">
        <authorList>
            <person name="Kanchanasin P."/>
            <person name="Saeng-In P."/>
            <person name="Phongsopitanun W."/>
            <person name="Yuki M."/>
            <person name="Kudo T."/>
            <person name="Ohkuma M."/>
            <person name="Tanasupawat S."/>
        </authorList>
    </citation>
    <scope>NUCLEOTIDE SEQUENCE</scope>
    <source>
        <strain evidence="13">GKU 128</strain>
    </source>
</reference>
<comment type="cofactor">
    <cofactor evidence="11">
        <name>[4Fe-4S] cluster</name>
        <dbReference type="ChEBI" id="CHEBI:49883"/>
    </cofactor>
    <text evidence="11">Binds 1 [4Fe-4S] cluster per subunit. Following nitrosylation of the [4Fe-4S] cluster binds 1 [4Fe-8(NO)] cluster per subunit.</text>
</comment>
<comment type="subcellular location">
    <subcellularLocation>
        <location evidence="1 11">Cytoplasm</location>
    </subcellularLocation>
</comment>
<dbReference type="HAMAP" id="MF_01479">
    <property type="entry name" value="WhiB"/>
    <property type="match status" value="1"/>
</dbReference>
<dbReference type="Pfam" id="PF02467">
    <property type="entry name" value="Whib"/>
    <property type="match status" value="1"/>
</dbReference>
<dbReference type="GO" id="GO:0046872">
    <property type="term" value="F:metal ion binding"/>
    <property type="evidence" value="ECO:0007669"/>
    <property type="project" value="UniProtKB-KW"/>
</dbReference>
<keyword evidence="9 11" id="KW-1015">Disulfide bond</keyword>
<evidence type="ECO:0000256" key="1">
    <source>
        <dbReference type="ARBA" id="ARBA00004496"/>
    </source>
</evidence>
<evidence type="ECO:0000259" key="12">
    <source>
        <dbReference type="PROSITE" id="PS51674"/>
    </source>
</evidence>
<evidence type="ECO:0000256" key="6">
    <source>
        <dbReference type="ARBA" id="ARBA00023014"/>
    </source>
</evidence>
<dbReference type="GO" id="GO:0051539">
    <property type="term" value="F:4 iron, 4 sulfur cluster binding"/>
    <property type="evidence" value="ECO:0007669"/>
    <property type="project" value="UniProtKB-UniRule"/>
</dbReference>
<feature type="domain" description="4Fe-4S Wbl-type" evidence="12">
    <location>
        <begin position="9"/>
        <end position="66"/>
    </location>
</feature>
<dbReference type="GO" id="GO:0035731">
    <property type="term" value="F:dinitrosyl-iron complex binding"/>
    <property type="evidence" value="ECO:0007669"/>
    <property type="project" value="UniProtKB-UniRule"/>
</dbReference>
<evidence type="ECO:0000256" key="5">
    <source>
        <dbReference type="ARBA" id="ARBA00023004"/>
    </source>
</evidence>
<evidence type="ECO:0000256" key="9">
    <source>
        <dbReference type="ARBA" id="ARBA00023157"/>
    </source>
</evidence>
<dbReference type="EMBL" id="JAGEOJ010000022">
    <property type="protein sequence ID" value="MBO2453823.1"/>
    <property type="molecule type" value="Genomic_DNA"/>
</dbReference>
<dbReference type="PROSITE" id="PS51674">
    <property type="entry name" value="4FE4S_WBL"/>
    <property type="match status" value="1"/>
</dbReference>
<proteinExistence type="inferred from homology"/>
<keyword evidence="7 11" id="KW-0805">Transcription regulation</keyword>
<keyword evidence="11" id="KW-0963">Cytoplasm</keyword>
<name>A0A939PKK2_9ACTN</name>
<keyword evidence="4 11" id="KW-0479">Metal-binding</keyword>
<evidence type="ECO:0000256" key="11">
    <source>
        <dbReference type="HAMAP-Rule" id="MF_01479"/>
    </source>
</evidence>
<evidence type="ECO:0000256" key="7">
    <source>
        <dbReference type="ARBA" id="ARBA00023015"/>
    </source>
</evidence>
<dbReference type="AlphaFoldDB" id="A0A939PKK2"/>
<dbReference type="GO" id="GO:0045454">
    <property type="term" value="P:cell redox homeostasis"/>
    <property type="evidence" value="ECO:0007669"/>
    <property type="project" value="TreeGrafter"/>
</dbReference>
<keyword evidence="6 11" id="KW-0411">Iron-sulfur</keyword>
<dbReference type="GO" id="GO:0045892">
    <property type="term" value="P:negative regulation of DNA-templated transcription"/>
    <property type="evidence" value="ECO:0007669"/>
    <property type="project" value="TreeGrafter"/>
</dbReference>
<evidence type="ECO:0000256" key="10">
    <source>
        <dbReference type="ARBA" id="ARBA00023163"/>
    </source>
</evidence>
<dbReference type="GO" id="GO:0005737">
    <property type="term" value="C:cytoplasm"/>
    <property type="evidence" value="ECO:0007669"/>
    <property type="project" value="UniProtKB-SubCell"/>
</dbReference>
<keyword evidence="3 11" id="KW-0004">4Fe-4S</keyword>
<feature type="binding site" evidence="11">
    <location>
        <position position="33"/>
    </location>
    <ligand>
        <name>[4Fe-4S] cluster</name>
        <dbReference type="ChEBI" id="CHEBI:49883"/>
    </ligand>
</feature>
<feature type="binding site" evidence="11">
    <location>
        <position position="42"/>
    </location>
    <ligand>
        <name>[4Fe-4S] cluster</name>
        <dbReference type="ChEBI" id="CHEBI:49883"/>
    </ligand>
</feature>
<dbReference type="GO" id="GO:0003677">
    <property type="term" value="F:DNA binding"/>
    <property type="evidence" value="ECO:0007669"/>
    <property type="project" value="UniProtKB-UniRule"/>
</dbReference>
<comment type="PTM">
    <text evidence="11">The Fe-S cluster can be nitrosylated by nitric oxide (NO).</text>
</comment>
<evidence type="ECO:0000256" key="3">
    <source>
        <dbReference type="ARBA" id="ARBA00022485"/>
    </source>
</evidence>
<dbReference type="PANTHER" id="PTHR38839">
    <property type="entry name" value="TRANSCRIPTIONAL REGULATOR WHID-RELATED"/>
    <property type="match status" value="1"/>
</dbReference>
<sequence>MDSWVDYARCRSADPELFFPIGPDELAAAKTFCRRCHVRQACLDFALDTGQRHGVWGGLDQDERRRLRRRARRAA</sequence>
<feature type="binding site" evidence="11">
    <location>
        <position position="36"/>
    </location>
    <ligand>
        <name>[4Fe-4S] cluster</name>
        <dbReference type="ChEBI" id="CHEBI:49883"/>
    </ligand>
</feature>
<comment type="PTM">
    <text evidence="11">Upon Fe-S cluster removal intramolecular disulfide bonds are formed.</text>
</comment>
<gene>
    <name evidence="11" type="primary">whiB</name>
    <name evidence="13" type="ORF">J4573_42505</name>
</gene>
<keyword evidence="14" id="KW-1185">Reference proteome</keyword>
<dbReference type="InterPro" id="IPR003482">
    <property type="entry name" value="Whib"/>
</dbReference>
<evidence type="ECO:0000256" key="2">
    <source>
        <dbReference type="ARBA" id="ARBA00006597"/>
    </source>
</evidence>
<organism evidence="13 14">
    <name type="scientific">Actinomadura barringtoniae</name>
    <dbReference type="NCBI Taxonomy" id="1427535"/>
    <lineage>
        <taxon>Bacteria</taxon>
        <taxon>Bacillati</taxon>
        <taxon>Actinomycetota</taxon>
        <taxon>Actinomycetes</taxon>
        <taxon>Streptosporangiales</taxon>
        <taxon>Thermomonosporaceae</taxon>
        <taxon>Actinomadura</taxon>
    </lineage>
</organism>
<keyword evidence="5 11" id="KW-0408">Iron</keyword>
<comment type="similarity">
    <text evidence="2 11">Belongs to the WhiB family.</text>
</comment>
<dbReference type="GO" id="GO:0047134">
    <property type="term" value="F:protein-disulfide reductase [NAD(P)H] activity"/>
    <property type="evidence" value="ECO:0007669"/>
    <property type="project" value="TreeGrafter"/>
</dbReference>
<evidence type="ECO:0000313" key="13">
    <source>
        <dbReference type="EMBL" id="MBO2453823.1"/>
    </source>
</evidence>
<keyword evidence="10 11" id="KW-0804">Transcription</keyword>
<comment type="caution">
    <text evidence="13">The sequence shown here is derived from an EMBL/GenBank/DDBJ whole genome shotgun (WGS) entry which is preliminary data.</text>
</comment>
<comment type="function">
    <text evidence="11">Acts as a transcriptional regulator. Probably redox-responsive. The apo- but not holo-form probably binds DNA.</text>
</comment>
<dbReference type="InterPro" id="IPR034768">
    <property type="entry name" value="4FE4S_WBL"/>
</dbReference>
<evidence type="ECO:0000313" key="14">
    <source>
        <dbReference type="Proteomes" id="UP000669179"/>
    </source>
</evidence>
<evidence type="ECO:0000256" key="4">
    <source>
        <dbReference type="ARBA" id="ARBA00022723"/>
    </source>
</evidence>
<feature type="binding site" evidence="11">
    <location>
        <position position="10"/>
    </location>
    <ligand>
        <name>[4Fe-4S] cluster</name>
        <dbReference type="ChEBI" id="CHEBI:49883"/>
    </ligand>
</feature>
<protein>
    <recommendedName>
        <fullName evidence="11">Transcriptional regulator WhiB</fullName>
    </recommendedName>
</protein>
<keyword evidence="8 11" id="KW-0238">DNA-binding</keyword>
<evidence type="ECO:0000256" key="8">
    <source>
        <dbReference type="ARBA" id="ARBA00023125"/>
    </source>
</evidence>
<accession>A0A939PKK2</accession>